<evidence type="ECO:0008006" key="3">
    <source>
        <dbReference type="Google" id="ProtNLM"/>
    </source>
</evidence>
<proteinExistence type="predicted"/>
<reference evidence="1 2" key="1">
    <citation type="submission" date="2019-10" db="EMBL/GenBank/DDBJ databases">
        <authorList>
            <person name="Palmer J.M."/>
        </authorList>
    </citation>
    <scope>NUCLEOTIDE SEQUENCE [LARGE SCALE GENOMIC DNA]</scope>
    <source>
        <strain evidence="1 2">TWF730</strain>
    </source>
</reference>
<name>A0AAV9V6K9_9PEZI</name>
<dbReference type="Proteomes" id="UP001373714">
    <property type="component" value="Unassembled WGS sequence"/>
</dbReference>
<dbReference type="AlphaFoldDB" id="A0AAV9V6K9"/>
<gene>
    <name evidence="1" type="ORF">TWF730_008820</name>
</gene>
<evidence type="ECO:0000313" key="2">
    <source>
        <dbReference type="Proteomes" id="UP001373714"/>
    </source>
</evidence>
<evidence type="ECO:0000313" key="1">
    <source>
        <dbReference type="EMBL" id="KAK6354414.1"/>
    </source>
</evidence>
<accession>A0AAV9V6K9</accession>
<sequence length="418" mass="47914">MDSPIYQIFNTAELTASLLDWCHPDDLPALRLTCKSLDAIFKASPRSIAKAMLKNTYPIVALLPVRPEDIGKPLYLQTQWSIVELKEELSAALFIQNRCCDIGFNFGYDGHMPAVDDTQPGAAEEFKKKLVLYFNSKVKHGLWDFLLCHILDRAAGGATNGRDLAHIESQKEKIIERANLWYPFEFEVLQDKFCKLFQHMGEGMYHVCSDVEGCQMCVGVSVRVPPTDPGSNDFVVIHDVFEDVELPKAKLIAKYLELRLIADVVMIDGLPLPGNTLSSHEWAEAINMDPDQLNTNLTLENYWRKVVMRPSRFADEESLENKTPEFDFDGGEEEDDPTGLLENWWIILRFYNRKRSYGSIPVARCIDRITRQVRARIRDVLDAHIPIWRECLVHLFHEWDQEIADELIDISIESSEEP</sequence>
<organism evidence="1 2">
    <name type="scientific">Orbilia blumenaviensis</name>
    <dbReference type="NCBI Taxonomy" id="1796055"/>
    <lineage>
        <taxon>Eukaryota</taxon>
        <taxon>Fungi</taxon>
        <taxon>Dikarya</taxon>
        <taxon>Ascomycota</taxon>
        <taxon>Pezizomycotina</taxon>
        <taxon>Orbiliomycetes</taxon>
        <taxon>Orbiliales</taxon>
        <taxon>Orbiliaceae</taxon>
        <taxon>Orbilia</taxon>
    </lineage>
</organism>
<keyword evidence="2" id="KW-1185">Reference proteome</keyword>
<dbReference type="EMBL" id="JAVHNS010000005">
    <property type="protein sequence ID" value="KAK6354414.1"/>
    <property type="molecule type" value="Genomic_DNA"/>
</dbReference>
<protein>
    <recommendedName>
        <fullName evidence="3">F-box domain-containing protein</fullName>
    </recommendedName>
</protein>
<comment type="caution">
    <text evidence="1">The sequence shown here is derived from an EMBL/GenBank/DDBJ whole genome shotgun (WGS) entry which is preliminary data.</text>
</comment>